<dbReference type="InterPro" id="IPR010061">
    <property type="entry name" value="MeMal-semiAld_DH"/>
</dbReference>
<comment type="caution">
    <text evidence="5">The sequence shown here is derived from an EMBL/GenBank/DDBJ whole genome shotgun (WGS) entry which is preliminary data.</text>
</comment>
<dbReference type="EMBL" id="JADKPO010000027">
    <property type="protein sequence ID" value="MBF4769547.1"/>
    <property type="molecule type" value="Genomic_DNA"/>
</dbReference>
<proteinExistence type="predicted"/>
<evidence type="ECO:0000256" key="1">
    <source>
        <dbReference type="ARBA" id="ARBA00013048"/>
    </source>
</evidence>
<dbReference type="PROSITE" id="PS00070">
    <property type="entry name" value="ALDEHYDE_DEHYDR_CYS"/>
    <property type="match status" value="1"/>
</dbReference>
<sequence>MTSGNSSALSSGSIDHWSNGATFAGTSGRFADVTNPATGAVTGRVALASRADADVVIAAAQAAAQDWGTTSLARRTQVLFAFRELLNSRREELAEIITSEHGKVHSDAVGEIARGQEVVEFACGISHLLKGGHSESVSTGVDVHSKRDPLGVVGIISPFNFPAMVPMWFFPIAIAAGNTVVLKPSEKDPSASLWLAALWKEAGLPDGVFNVLQGDKEAVDALLESPVVQSISFVGSTPIAKYVYENASKAGKRVQALGGAKNHMVVLPDADLDLAADSAVNAGYGSAGERCMAISVLVAVGSIGDELVARIADRTRNIVIGDGSTSATQGAPKEADMGPLVTKAHRDKVAGFIDSGQAAGAKVVIDGREAAARGDQDGFWLGPTLFDNVTPDMEIYREEIFGPVLSVVRVDTYDEAVALVNANPYGNGTAVFTNDGGAARRFEADVNVGMIGVNVPVPVPVAYYSFGGWKQSLLGDTHAHGAEGVHFFTRGKVVTSRWIDPHNRPQGGLELGFPQNV</sequence>
<dbReference type="RefSeq" id="WP_194697694.1">
    <property type="nucleotide sequence ID" value="NZ_JADKPO010000027.1"/>
</dbReference>
<keyword evidence="3" id="KW-0520">NAD</keyword>
<dbReference type="Gene3D" id="3.40.605.10">
    <property type="entry name" value="Aldehyde Dehydrogenase, Chain A, domain 1"/>
    <property type="match status" value="1"/>
</dbReference>
<evidence type="ECO:0000259" key="4">
    <source>
        <dbReference type="Pfam" id="PF00171"/>
    </source>
</evidence>
<organism evidence="5 6">
    <name type="scientific">Nocardioides agariphilus</name>
    <dbReference type="NCBI Taxonomy" id="433664"/>
    <lineage>
        <taxon>Bacteria</taxon>
        <taxon>Bacillati</taxon>
        <taxon>Actinomycetota</taxon>
        <taxon>Actinomycetes</taxon>
        <taxon>Propionibacteriales</taxon>
        <taxon>Nocardioidaceae</taxon>
        <taxon>Nocardioides</taxon>
    </lineage>
</organism>
<keyword evidence="2" id="KW-0560">Oxidoreductase</keyword>
<evidence type="ECO:0000313" key="5">
    <source>
        <dbReference type="EMBL" id="MBF4769547.1"/>
    </source>
</evidence>
<dbReference type="PANTHER" id="PTHR43866">
    <property type="entry name" value="MALONATE-SEMIALDEHYDE DEHYDROGENASE"/>
    <property type="match status" value="1"/>
</dbReference>
<dbReference type="GO" id="GO:0006210">
    <property type="term" value="P:thymine catabolic process"/>
    <property type="evidence" value="ECO:0007669"/>
    <property type="project" value="TreeGrafter"/>
</dbReference>
<evidence type="ECO:0000256" key="3">
    <source>
        <dbReference type="ARBA" id="ARBA00023027"/>
    </source>
</evidence>
<keyword evidence="6" id="KW-1185">Reference proteome</keyword>
<dbReference type="Pfam" id="PF00171">
    <property type="entry name" value="Aldedh"/>
    <property type="match status" value="1"/>
</dbReference>
<dbReference type="GO" id="GO:0004491">
    <property type="term" value="F:methylmalonate-semialdehyde dehydrogenase (acylating, NAD) activity"/>
    <property type="evidence" value="ECO:0007669"/>
    <property type="project" value="UniProtKB-EC"/>
</dbReference>
<dbReference type="AlphaFoldDB" id="A0A930VMU2"/>
<dbReference type="SUPFAM" id="SSF53720">
    <property type="entry name" value="ALDH-like"/>
    <property type="match status" value="1"/>
</dbReference>
<evidence type="ECO:0000256" key="2">
    <source>
        <dbReference type="ARBA" id="ARBA00023002"/>
    </source>
</evidence>
<dbReference type="InterPro" id="IPR015590">
    <property type="entry name" value="Aldehyde_DH_dom"/>
</dbReference>
<protein>
    <recommendedName>
        <fullName evidence="1">methylmalonate-semialdehyde dehydrogenase (CoA acylating)</fullName>
        <ecNumber evidence="1">1.2.1.27</ecNumber>
    </recommendedName>
</protein>
<dbReference type="Proteomes" id="UP000660668">
    <property type="component" value="Unassembled WGS sequence"/>
</dbReference>
<dbReference type="InterPro" id="IPR016161">
    <property type="entry name" value="Ald_DH/histidinol_DH"/>
</dbReference>
<evidence type="ECO:0000313" key="6">
    <source>
        <dbReference type="Proteomes" id="UP000660668"/>
    </source>
</evidence>
<dbReference type="InterPro" id="IPR016163">
    <property type="entry name" value="Ald_DH_C"/>
</dbReference>
<dbReference type="InterPro" id="IPR016160">
    <property type="entry name" value="Ald_DH_CS_CYS"/>
</dbReference>
<dbReference type="FunFam" id="3.40.309.10:FF:000002">
    <property type="entry name" value="Methylmalonate-semialdehyde dehydrogenase (Acylating)"/>
    <property type="match status" value="1"/>
</dbReference>
<dbReference type="EC" id="1.2.1.27" evidence="1"/>
<dbReference type="PANTHER" id="PTHR43866:SF4">
    <property type="entry name" value="MALONATE-SEMIALDEHYDE DEHYDROGENASE"/>
    <property type="match status" value="1"/>
</dbReference>
<dbReference type="CDD" id="cd07085">
    <property type="entry name" value="ALDH_F6_MMSDH"/>
    <property type="match status" value="1"/>
</dbReference>
<feature type="domain" description="Aldehyde dehydrogenase" evidence="4">
    <location>
        <begin position="29"/>
        <end position="494"/>
    </location>
</feature>
<dbReference type="FunFam" id="3.40.605.10:FF:000003">
    <property type="entry name" value="Methylmalonate-semialdehyde dehydrogenase [acylating]"/>
    <property type="match status" value="1"/>
</dbReference>
<dbReference type="NCBIfam" id="TIGR01722">
    <property type="entry name" value="MMSDH"/>
    <property type="match status" value="1"/>
</dbReference>
<name>A0A930VMU2_9ACTN</name>
<gene>
    <name evidence="5" type="ORF">ISU10_17400</name>
</gene>
<dbReference type="GO" id="GO:0006574">
    <property type="term" value="P:L-valine catabolic process"/>
    <property type="evidence" value="ECO:0007669"/>
    <property type="project" value="TreeGrafter"/>
</dbReference>
<dbReference type="InterPro" id="IPR016162">
    <property type="entry name" value="Ald_DH_N"/>
</dbReference>
<dbReference type="Gene3D" id="3.40.309.10">
    <property type="entry name" value="Aldehyde Dehydrogenase, Chain A, domain 2"/>
    <property type="match status" value="1"/>
</dbReference>
<accession>A0A930VMU2</accession>
<reference evidence="5" key="1">
    <citation type="submission" date="2020-11" db="EMBL/GenBank/DDBJ databases">
        <title>Nocardioides cynanchi sp. nov., isolated from soil of rhizosphere of Cynanchum wilfordii.</title>
        <authorList>
            <person name="Lee J.-S."/>
            <person name="Suh M.K."/>
            <person name="Kim J.-S."/>
        </authorList>
    </citation>
    <scope>NUCLEOTIDE SEQUENCE</scope>
    <source>
        <strain evidence="5">KCTC 19276</strain>
    </source>
</reference>